<dbReference type="Proteomes" id="UP000261739">
    <property type="component" value="Unassembled WGS sequence"/>
</dbReference>
<dbReference type="EMBL" id="DQID01000246">
    <property type="protein sequence ID" value="HCT14997.1"/>
    <property type="molecule type" value="Genomic_DNA"/>
</dbReference>
<accession>A0A3D4T152</accession>
<dbReference type="RefSeq" id="WP_010122189.1">
    <property type="nucleotide sequence ID" value="NZ_DAITTW010000131.1"/>
</dbReference>
<comment type="caution">
    <text evidence="2">The sequence shown here is derived from an EMBL/GenBank/DDBJ whole genome shotgun (WGS) entry which is preliminary data.</text>
</comment>
<evidence type="ECO:0000256" key="1">
    <source>
        <dbReference type="SAM" id="Phobius"/>
    </source>
</evidence>
<sequence>MKRPNPPVSQGAKVTVVGLVAFIVAGLLWGWWHPVTTGTVTDSGDAIAVTGGSGAAVTSFGVFVLVTAALAAVFGGWAFARAPRLRGIVGMLLAVVVALAGAAVFLLFGNHFADMLHGSGGDPDLRPGAEFTVVGKVSGGVGLAVAPAAALVVYWVCVLFSPDRLFGRAAD</sequence>
<feature type="transmembrane region" description="Helical" evidence="1">
    <location>
        <begin position="12"/>
        <end position="32"/>
    </location>
</feature>
<evidence type="ECO:0000313" key="3">
    <source>
        <dbReference type="Proteomes" id="UP000261739"/>
    </source>
</evidence>
<feature type="transmembrane region" description="Helical" evidence="1">
    <location>
        <begin position="52"/>
        <end position="80"/>
    </location>
</feature>
<feature type="transmembrane region" description="Helical" evidence="1">
    <location>
        <begin position="92"/>
        <end position="113"/>
    </location>
</feature>
<keyword evidence="1" id="KW-0472">Membrane</keyword>
<evidence type="ECO:0000313" key="2">
    <source>
        <dbReference type="EMBL" id="HCT14997.1"/>
    </source>
</evidence>
<gene>
    <name evidence="2" type="ORF">DIW82_09510</name>
</gene>
<dbReference type="STRING" id="863239.GCA_000213935_00284"/>
<dbReference type="AlphaFoldDB" id="A0A3D4T152"/>
<keyword evidence="1" id="KW-0812">Transmembrane</keyword>
<keyword evidence="1" id="KW-1133">Transmembrane helix</keyword>
<organism evidence="2 3">
    <name type="scientific">Corynebacterium nuruki</name>
    <dbReference type="NCBI Taxonomy" id="1032851"/>
    <lineage>
        <taxon>Bacteria</taxon>
        <taxon>Bacillati</taxon>
        <taxon>Actinomycetota</taxon>
        <taxon>Actinomycetes</taxon>
        <taxon>Mycobacteriales</taxon>
        <taxon>Corynebacteriaceae</taxon>
        <taxon>Corynebacterium</taxon>
    </lineage>
</organism>
<proteinExistence type="predicted"/>
<protein>
    <recommendedName>
        <fullName evidence="4">DUF2567 domain-containing protein</fullName>
    </recommendedName>
</protein>
<reference evidence="2 3" key="1">
    <citation type="journal article" date="2018" name="Nat. Biotechnol.">
        <title>A standardized bacterial taxonomy based on genome phylogeny substantially revises the tree of life.</title>
        <authorList>
            <person name="Parks D.H."/>
            <person name="Chuvochina M."/>
            <person name="Waite D.W."/>
            <person name="Rinke C."/>
            <person name="Skarshewski A."/>
            <person name="Chaumeil P.A."/>
            <person name="Hugenholtz P."/>
        </authorList>
    </citation>
    <scope>NUCLEOTIDE SEQUENCE [LARGE SCALE GENOMIC DNA]</scope>
    <source>
        <strain evidence="2">UBA11247</strain>
    </source>
</reference>
<feature type="transmembrane region" description="Helical" evidence="1">
    <location>
        <begin position="133"/>
        <end position="160"/>
    </location>
</feature>
<name>A0A3D4T152_9CORY</name>
<evidence type="ECO:0008006" key="4">
    <source>
        <dbReference type="Google" id="ProtNLM"/>
    </source>
</evidence>